<name>A0AA89BT97_PINIB</name>
<comment type="similarity">
    <text evidence="5">Belongs to the G-protein coupled receptor 1 family.</text>
</comment>
<keyword evidence="10" id="KW-1185">Reference proteome</keyword>
<reference evidence="9" key="1">
    <citation type="submission" date="2019-08" db="EMBL/GenBank/DDBJ databases">
        <title>The improved chromosome-level genome for the pearl oyster Pinctada fucata martensii using PacBio sequencing and Hi-C.</title>
        <authorList>
            <person name="Zheng Z."/>
        </authorList>
    </citation>
    <scope>NUCLEOTIDE SEQUENCE</scope>
    <source>
        <strain evidence="9">ZZ-2019</strain>
        <tissue evidence="9">Adductor muscle</tissue>
    </source>
</reference>
<comment type="subcellular location">
    <subcellularLocation>
        <location evidence="1">Membrane</location>
    </subcellularLocation>
</comment>
<evidence type="ECO:0000256" key="3">
    <source>
        <dbReference type="ARBA" id="ARBA00022989"/>
    </source>
</evidence>
<evidence type="ECO:0000259" key="8">
    <source>
        <dbReference type="PROSITE" id="PS50262"/>
    </source>
</evidence>
<feature type="transmembrane region" description="Helical" evidence="7">
    <location>
        <begin position="267"/>
        <end position="288"/>
    </location>
</feature>
<dbReference type="PANTHER" id="PTHR46641">
    <property type="entry name" value="FMRFAMIDE RECEPTOR-RELATED"/>
    <property type="match status" value="1"/>
</dbReference>
<accession>A0AA89BT97</accession>
<dbReference type="InterPro" id="IPR000276">
    <property type="entry name" value="GPCR_Rhodpsn"/>
</dbReference>
<dbReference type="InterPro" id="IPR052954">
    <property type="entry name" value="GPCR-Ligand_Int"/>
</dbReference>
<dbReference type="GO" id="GO:0004930">
    <property type="term" value="F:G protein-coupled receptor activity"/>
    <property type="evidence" value="ECO:0007669"/>
    <property type="project" value="UniProtKB-KW"/>
</dbReference>
<organism evidence="9 10">
    <name type="scientific">Pinctada imbricata</name>
    <name type="common">Atlantic pearl-oyster</name>
    <name type="synonym">Pinctada martensii</name>
    <dbReference type="NCBI Taxonomy" id="66713"/>
    <lineage>
        <taxon>Eukaryota</taxon>
        <taxon>Metazoa</taxon>
        <taxon>Spiralia</taxon>
        <taxon>Lophotrochozoa</taxon>
        <taxon>Mollusca</taxon>
        <taxon>Bivalvia</taxon>
        <taxon>Autobranchia</taxon>
        <taxon>Pteriomorphia</taxon>
        <taxon>Pterioida</taxon>
        <taxon>Pterioidea</taxon>
        <taxon>Pteriidae</taxon>
        <taxon>Pinctada</taxon>
    </lineage>
</organism>
<feature type="transmembrane region" description="Helical" evidence="7">
    <location>
        <begin position="25"/>
        <end position="48"/>
    </location>
</feature>
<dbReference type="SMART" id="SM01381">
    <property type="entry name" value="7TM_GPCR_Srsx"/>
    <property type="match status" value="1"/>
</dbReference>
<keyword evidence="5" id="KW-0807">Transducer</keyword>
<dbReference type="Proteomes" id="UP001186944">
    <property type="component" value="Unassembled WGS sequence"/>
</dbReference>
<evidence type="ECO:0000313" key="10">
    <source>
        <dbReference type="Proteomes" id="UP001186944"/>
    </source>
</evidence>
<keyword evidence="4 7" id="KW-0472">Membrane</keyword>
<dbReference type="PROSITE" id="PS50262">
    <property type="entry name" value="G_PROTEIN_RECEP_F1_2"/>
    <property type="match status" value="1"/>
</dbReference>
<feature type="compositionally biased region" description="Polar residues" evidence="6">
    <location>
        <begin position="231"/>
        <end position="241"/>
    </location>
</feature>
<feature type="region of interest" description="Disordered" evidence="6">
    <location>
        <begin position="225"/>
        <end position="253"/>
    </location>
</feature>
<keyword evidence="3 7" id="KW-1133">Transmembrane helix</keyword>
<sequence length="361" mass="41369">MSSNVTESSMTSYKDFTEYTVAEKIWIVVSPILIVIGTISNILSVVVLARKRMRNSTTMFYLMILALGDILVLSTGLLRYWLKFAFDVDVRLLSQFGCKLHVFLVYFSLDFTTWILVAVTIDRCIFVCLPFRAKQLCTMKHAEAAAISIAILMVAINFHLFWGVEIKLEDGERSCSQANEFTSRVWPWLDFCIFSILPFTVMIICNTCIIRRLIQSHRRIVSHQDRHQERPTQTVSGNGITTPGHEESAPPVVNNHKTKAKVPSVTAMLLSVNCVFLLLTVPIVIYLIVHSYVNSTLSAHERAVTQLFWAIVNMLQYANNSIHFFMYCLTCPRFRKELYRLFNKRSNDTSRNDKSVTLELN</sequence>
<evidence type="ECO:0000256" key="7">
    <source>
        <dbReference type="SAM" id="Phobius"/>
    </source>
</evidence>
<dbReference type="Gene3D" id="1.20.1070.10">
    <property type="entry name" value="Rhodopsin 7-helix transmembrane proteins"/>
    <property type="match status" value="1"/>
</dbReference>
<feature type="transmembrane region" description="Helical" evidence="7">
    <location>
        <begin position="142"/>
        <end position="162"/>
    </location>
</feature>
<feature type="transmembrane region" description="Helical" evidence="7">
    <location>
        <begin position="308"/>
        <end position="330"/>
    </location>
</feature>
<dbReference type="EMBL" id="VSWD01000008">
    <property type="protein sequence ID" value="KAK3094965.1"/>
    <property type="molecule type" value="Genomic_DNA"/>
</dbReference>
<dbReference type="CDD" id="cd14978">
    <property type="entry name" value="7tmA_FMRFamide_R-like"/>
    <property type="match status" value="1"/>
</dbReference>
<dbReference type="InterPro" id="IPR017452">
    <property type="entry name" value="GPCR_Rhodpsn_7TM"/>
</dbReference>
<dbReference type="SUPFAM" id="SSF81321">
    <property type="entry name" value="Family A G protein-coupled receptor-like"/>
    <property type="match status" value="1"/>
</dbReference>
<feature type="transmembrane region" description="Helical" evidence="7">
    <location>
        <begin position="60"/>
        <end position="82"/>
    </location>
</feature>
<feature type="transmembrane region" description="Helical" evidence="7">
    <location>
        <begin position="188"/>
        <end position="210"/>
    </location>
</feature>
<dbReference type="PROSITE" id="PS00237">
    <property type="entry name" value="G_PROTEIN_RECEP_F1_1"/>
    <property type="match status" value="1"/>
</dbReference>
<dbReference type="PRINTS" id="PR00237">
    <property type="entry name" value="GPCRRHODOPSN"/>
</dbReference>
<evidence type="ECO:0000256" key="5">
    <source>
        <dbReference type="RuleBase" id="RU000688"/>
    </source>
</evidence>
<dbReference type="PANTHER" id="PTHR46641:SF25">
    <property type="entry name" value="CNMAMIDE RECEPTOR-RELATED"/>
    <property type="match status" value="1"/>
</dbReference>
<proteinExistence type="inferred from homology"/>
<gene>
    <name evidence="9" type="ORF">FSP39_008421</name>
</gene>
<evidence type="ECO:0000256" key="1">
    <source>
        <dbReference type="ARBA" id="ARBA00004370"/>
    </source>
</evidence>
<evidence type="ECO:0000256" key="4">
    <source>
        <dbReference type="ARBA" id="ARBA00023136"/>
    </source>
</evidence>
<comment type="caution">
    <text evidence="9">The sequence shown here is derived from an EMBL/GenBank/DDBJ whole genome shotgun (WGS) entry which is preliminary data.</text>
</comment>
<evidence type="ECO:0000313" key="9">
    <source>
        <dbReference type="EMBL" id="KAK3094965.1"/>
    </source>
</evidence>
<keyword evidence="5" id="KW-0675">Receptor</keyword>
<evidence type="ECO:0000256" key="2">
    <source>
        <dbReference type="ARBA" id="ARBA00022692"/>
    </source>
</evidence>
<dbReference type="GO" id="GO:0016020">
    <property type="term" value="C:membrane"/>
    <property type="evidence" value="ECO:0007669"/>
    <property type="project" value="UniProtKB-SubCell"/>
</dbReference>
<keyword evidence="2 5" id="KW-0812">Transmembrane</keyword>
<dbReference type="AlphaFoldDB" id="A0AA89BT97"/>
<dbReference type="Pfam" id="PF00001">
    <property type="entry name" value="7tm_1"/>
    <property type="match status" value="1"/>
</dbReference>
<protein>
    <recommendedName>
        <fullName evidence="8">G-protein coupled receptors family 1 profile domain-containing protein</fullName>
    </recommendedName>
</protein>
<evidence type="ECO:0000256" key="6">
    <source>
        <dbReference type="SAM" id="MobiDB-lite"/>
    </source>
</evidence>
<keyword evidence="5" id="KW-0297">G-protein coupled receptor</keyword>
<feature type="transmembrane region" description="Helical" evidence="7">
    <location>
        <begin position="102"/>
        <end position="121"/>
    </location>
</feature>
<feature type="domain" description="G-protein coupled receptors family 1 profile" evidence="8">
    <location>
        <begin position="40"/>
        <end position="327"/>
    </location>
</feature>